<comment type="caution">
    <text evidence="1">The sequence shown here is derived from an EMBL/GenBank/DDBJ whole genome shotgun (WGS) entry which is preliminary data.</text>
</comment>
<sequence length="67" mass="7102">MTADELFPVVLAGRVALCIECKTVTRAPVPVRWIQSTSGPGTTLYACPDHAVKLGAGPTPEDALRRP</sequence>
<gene>
    <name evidence="1" type="ORF">G3M58_32755</name>
</gene>
<organism evidence="1">
    <name type="scientific">Streptomyces sp. SID7499</name>
    <dbReference type="NCBI Taxonomy" id="2706086"/>
    <lineage>
        <taxon>Bacteria</taxon>
        <taxon>Bacillati</taxon>
        <taxon>Actinomycetota</taxon>
        <taxon>Actinomycetes</taxon>
        <taxon>Kitasatosporales</taxon>
        <taxon>Streptomycetaceae</taxon>
        <taxon>Streptomyces</taxon>
    </lineage>
</organism>
<dbReference type="AlphaFoldDB" id="A0A6G3X0L1"/>
<dbReference type="EMBL" id="JAAGMN010003356">
    <property type="protein sequence ID" value="NEE11212.1"/>
    <property type="molecule type" value="Genomic_DNA"/>
</dbReference>
<name>A0A6G3X0L1_9ACTN</name>
<accession>A0A6G3X0L1</accession>
<evidence type="ECO:0000313" key="1">
    <source>
        <dbReference type="EMBL" id="NEE11212.1"/>
    </source>
</evidence>
<proteinExistence type="predicted"/>
<protein>
    <submittedName>
        <fullName evidence="1">Uncharacterized protein</fullName>
    </submittedName>
</protein>
<reference evidence="1" key="1">
    <citation type="submission" date="2020-01" db="EMBL/GenBank/DDBJ databases">
        <title>Insect and environment-associated Actinomycetes.</title>
        <authorList>
            <person name="Currrie C."/>
            <person name="Chevrette M."/>
            <person name="Carlson C."/>
            <person name="Stubbendieck R."/>
            <person name="Wendt-Pienkowski E."/>
        </authorList>
    </citation>
    <scope>NUCLEOTIDE SEQUENCE</scope>
    <source>
        <strain evidence="1">SID7499</strain>
    </source>
</reference>